<sequence>MMSSIIAEGLKSVASYKSALIGAAIILMLVGISIYTVAAIPYDEAVRLWRAGEQTWIEAPRNAYPTWYSYILQKRLPETIIKDSSKPELGVNKVIVPAGETIKVLRIEMSFAFDYDDIPSEINIFYTVRYNKSAPQITMTWIKPDGTEIELRKFNPGSDGAYYLSVDASLASREVERLVNKFGQRPSYELTPTVSLFAVEDRSILERDTVTVMKGVYRLSVEGLLLDPQSDFDLKLVVYGKVYGWAGTDHLRRDIGIALLWGTPIALTFGLIASVSIALIQMAIGAVSAWFGGVVDNFIQRVTEVFIVLPFLPTLIMVSTLYKIDIWTILLVVIILLSFGPGVKNYRAVFLQLKESQYIEAAKAFGAGAPRIILLHLVPRVIPTMIPAIVYSVADFVFLEAALAILGIGDPRTPTWGKVIEDSFYGGALFKGLYYWTLQPAFLLLITSLSFALVGLTLDKIFNPRLREV</sequence>
<organism evidence="8">
    <name type="scientific">Caldiarchaeum subterraneum</name>
    <dbReference type="NCBI Taxonomy" id="311458"/>
    <lineage>
        <taxon>Archaea</taxon>
        <taxon>Nitrososphaerota</taxon>
        <taxon>Candidatus Caldarchaeales</taxon>
        <taxon>Candidatus Caldarchaeaceae</taxon>
        <taxon>Candidatus Caldarchaeum</taxon>
    </lineage>
</organism>
<feature type="domain" description="ABC transmembrane type-1" evidence="6">
    <location>
        <begin position="267"/>
        <end position="455"/>
    </location>
</feature>
<evidence type="ECO:0000256" key="4">
    <source>
        <dbReference type="ARBA" id="ARBA00023136"/>
    </source>
</evidence>
<dbReference type="InterPro" id="IPR000515">
    <property type="entry name" value="MetI-like"/>
</dbReference>
<feature type="transmembrane region" description="Helical" evidence="5">
    <location>
        <begin position="388"/>
        <end position="408"/>
    </location>
</feature>
<dbReference type="Gene3D" id="1.10.3720.10">
    <property type="entry name" value="MetI-like"/>
    <property type="match status" value="1"/>
</dbReference>
<proteinExistence type="inferred from homology"/>
<dbReference type="AlphaFoldDB" id="A0A7C4E0J9"/>
<evidence type="ECO:0000313" key="8">
    <source>
        <dbReference type="EMBL" id="HGN89918.1"/>
    </source>
</evidence>
<evidence type="ECO:0000256" key="2">
    <source>
        <dbReference type="ARBA" id="ARBA00022692"/>
    </source>
</evidence>
<reference evidence="8" key="1">
    <citation type="journal article" date="2020" name="mSystems">
        <title>Genome- and Community-Level Interaction Insights into Carbon Utilization and Element Cycling Functions of Hydrothermarchaeota in Hydrothermal Sediment.</title>
        <authorList>
            <person name="Zhou Z."/>
            <person name="Liu Y."/>
            <person name="Xu W."/>
            <person name="Pan J."/>
            <person name="Luo Z.H."/>
            <person name="Li M."/>
        </authorList>
    </citation>
    <scope>NUCLEOTIDE SEQUENCE [LARGE SCALE GENOMIC DNA]</scope>
    <source>
        <strain evidence="9">SpSt-1073</strain>
        <strain evidence="8">SpSt-613</strain>
        <strain evidence="7">SpSt-669</strain>
    </source>
</reference>
<keyword evidence="5" id="KW-0813">Transport</keyword>
<dbReference type="PANTHER" id="PTHR43839:SF1">
    <property type="entry name" value="OPPC IN A BINDING PROTEIN-DEPENDENT TRANSPORT SYSTEM"/>
    <property type="match status" value="1"/>
</dbReference>
<comment type="subcellular location">
    <subcellularLocation>
        <location evidence="5">Cell membrane</location>
        <topology evidence="5">Multi-pass membrane protein</topology>
    </subcellularLocation>
    <subcellularLocation>
        <location evidence="1">Membrane</location>
        <topology evidence="1">Multi-pass membrane protein</topology>
    </subcellularLocation>
</comment>
<keyword evidence="3 5" id="KW-1133">Transmembrane helix</keyword>
<feature type="transmembrane region" description="Helical" evidence="5">
    <location>
        <begin position="20"/>
        <end position="40"/>
    </location>
</feature>
<dbReference type="EMBL" id="DTCM01000100">
    <property type="protein sequence ID" value="HGL41636.1"/>
    <property type="molecule type" value="Genomic_DNA"/>
</dbReference>
<gene>
    <name evidence="9" type="ORF">ENM30_02735</name>
    <name evidence="8" type="ORF">ENT82_02160</name>
    <name evidence="7" type="ORF">ENU43_08255</name>
</gene>
<dbReference type="GO" id="GO:0005886">
    <property type="term" value="C:plasma membrane"/>
    <property type="evidence" value="ECO:0007669"/>
    <property type="project" value="UniProtKB-SubCell"/>
</dbReference>
<keyword evidence="4 5" id="KW-0472">Membrane</keyword>
<dbReference type="EMBL" id="DTAD01000023">
    <property type="protein sequence ID" value="HGN89918.1"/>
    <property type="molecule type" value="Genomic_DNA"/>
</dbReference>
<protein>
    <submittedName>
        <fullName evidence="8">ABC transporter permease</fullName>
    </submittedName>
</protein>
<accession>A0A7C4E0J9</accession>
<evidence type="ECO:0000259" key="6">
    <source>
        <dbReference type="PROSITE" id="PS50928"/>
    </source>
</evidence>
<dbReference type="PANTHER" id="PTHR43839">
    <property type="entry name" value="OPPC IN A BINDING PROTEIN-DEPENDENT TRANSPORT SYSTEM"/>
    <property type="match status" value="1"/>
</dbReference>
<keyword evidence="2 5" id="KW-0812">Transmembrane</keyword>
<comment type="caution">
    <text evidence="8">The sequence shown here is derived from an EMBL/GenBank/DDBJ whole genome shotgun (WGS) entry which is preliminary data.</text>
</comment>
<evidence type="ECO:0000256" key="5">
    <source>
        <dbReference type="RuleBase" id="RU363032"/>
    </source>
</evidence>
<comment type="similarity">
    <text evidence="5">Belongs to the binding-protein-dependent transport system permease family.</text>
</comment>
<dbReference type="GO" id="GO:0055085">
    <property type="term" value="P:transmembrane transport"/>
    <property type="evidence" value="ECO:0007669"/>
    <property type="project" value="InterPro"/>
</dbReference>
<name>A0A7C4E0J9_CALS0</name>
<evidence type="ECO:0000313" key="9">
    <source>
        <dbReference type="EMBL" id="HHN52210.1"/>
    </source>
</evidence>
<dbReference type="InterPro" id="IPR035906">
    <property type="entry name" value="MetI-like_sf"/>
</dbReference>
<dbReference type="EMBL" id="DRXG01000056">
    <property type="protein sequence ID" value="HHN52210.1"/>
    <property type="molecule type" value="Genomic_DNA"/>
</dbReference>
<dbReference type="PROSITE" id="PS50928">
    <property type="entry name" value="ABC_TM1"/>
    <property type="match status" value="1"/>
</dbReference>
<dbReference type="CDD" id="cd06261">
    <property type="entry name" value="TM_PBP2"/>
    <property type="match status" value="1"/>
</dbReference>
<evidence type="ECO:0000256" key="3">
    <source>
        <dbReference type="ARBA" id="ARBA00022989"/>
    </source>
</evidence>
<feature type="transmembrane region" description="Helical" evidence="5">
    <location>
        <begin position="433"/>
        <end position="458"/>
    </location>
</feature>
<evidence type="ECO:0000256" key="1">
    <source>
        <dbReference type="ARBA" id="ARBA00004141"/>
    </source>
</evidence>
<evidence type="ECO:0000313" key="7">
    <source>
        <dbReference type="EMBL" id="HGL41636.1"/>
    </source>
</evidence>
<dbReference type="Pfam" id="PF00528">
    <property type="entry name" value="BPD_transp_1"/>
    <property type="match status" value="1"/>
</dbReference>
<dbReference type="SUPFAM" id="SSF161098">
    <property type="entry name" value="MetI-like"/>
    <property type="match status" value="1"/>
</dbReference>
<feature type="transmembrane region" description="Helical" evidence="5">
    <location>
        <begin position="258"/>
        <end position="291"/>
    </location>
</feature>
<feature type="transmembrane region" description="Helical" evidence="5">
    <location>
        <begin position="311"/>
        <end position="337"/>
    </location>
</feature>